<dbReference type="RefSeq" id="WP_075715582.1">
    <property type="nucleotide sequence ID" value="NZ_AP019655.1"/>
</dbReference>
<keyword evidence="2" id="KW-1185">Reference proteome</keyword>
<dbReference type="EMBL" id="MJMH01000187">
    <property type="protein sequence ID" value="OLQ88982.1"/>
    <property type="molecule type" value="Genomic_DNA"/>
</dbReference>
<organism evidence="1 2">
    <name type="scientific">Vibrio panuliri</name>
    <dbReference type="NCBI Taxonomy" id="1381081"/>
    <lineage>
        <taxon>Bacteria</taxon>
        <taxon>Pseudomonadati</taxon>
        <taxon>Pseudomonadota</taxon>
        <taxon>Gammaproteobacteria</taxon>
        <taxon>Vibrionales</taxon>
        <taxon>Vibrionaceae</taxon>
        <taxon>Vibrio</taxon>
    </lineage>
</organism>
<evidence type="ECO:0000313" key="1">
    <source>
        <dbReference type="EMBL" id="OLQ88982.1"/>
    </source>
</evidence>
<dbReference type="PROSITE" id="PS51257">
    <property type="entry name" value="PROKAR_LIPOPROTEIN"/>
    <property type="match status" value="1"/>
</dbReference>
<dbReference type="Proteomes" id="UP000186039">
    <property type="component" value="Unassembled WGS sequence"/>
</dbReference>
<evidence type="ECO:0000313" key="2">
    <source>
        <dbReference type="Proteomes" id="UP000186039"/>
    </source>
</evidence>
<reference evidence="1 2" key="1">
    <citation type="submission" date="2016-09" db="EMBL/GenBank/DDBJ databases">
        <title>Genomic Taxonomy of the Vibrionaceae.</title>
        <authorList>
            <person name="Gonzalez-Castillo A."/>
            <person name="Gomez-Gil B."/>
            <person name="Enciso-Ibarra K."/>
        </authorList>
    </citation>
    <scope>NUCLEOTIDE SEQUENCE [LARGE SCALE GENOMIC DNA]</scope>
    <source>
        <strain evidence="1 2">CAIM 1902</strain>
    </source>
</reference>
<gene>
    <name evidence="1" type="ORF">BIY20_12020</name>
</gene>
<proteinExistence type="predicted"/>
<sequence>MKRFTFTGLLVLSLSGCNDSQTTAIETYLATTDEMLNHGWTISRIVTPKKNSGTKGLSAVFQMGKQDQSTLNLRYTLVKRSGNYYPERDKMEASYAEWMSELCPDESTKAGKEFWAKYTSESLYLSFETEDLPAGFAQVTCKKG</sequence>
<name>A0ABX3FBA0_9VIBR</name>
<accession>A0ABX3FBA0</accession>
<evidence type="ECO:0008006" key="3">
    <source>
        <dbReference type="Google" id="ProtNLM"/>
    </source>
</evidence>
<protein>
    <recommendedName>
        <fullName evidence="3">DUF306 domain-containing protein</fullName>
    </recommendedName>
</protein>
<comment type="caution">
    <text evidence="1">The sequence shown here is derived from an EMBL/GenBank/DDBJ whole genome shotgun (WGS) entry which is preliminary data.</text>
</comment>